<dbReference type="AlphaFoldDB" id="A0A841JMP2"/>
<gene>
    <name evidence="9" type="ORF">HNQ77_000564</name>
</gene>
<evidence type="ECO:0000256" key="5">
    <source>
        <dbReference type="PIRSR" id="PIRSR615500-1"/>
    </source>
</evidence>
<evidence type="ECO:0000256" key="1">
    <source>
        <dbReference type="ARBA" id="ARBA00011073"/>
    </source>
</evidence>
<evidence type="ECO:0000259" key="8">
    <source>
        <dbReference type="Pfam" id="PF00082"/>
    </source>
</evidence>
<keyword evidence="3 6" id="KW-0378">Hydrolase</keyword>
<evidence type="ECO:0000256" key="6">
    <source>
        <dbReference type="PROSITE-ProRule" id="PRU01240"/>
    </source>
</evidence>
<dbReference type="InterPro" id="IPR000209">
    <property type="entry name" value="Peptidase_S8/S53_dom"/>
</dbReference>
<dbReference type="SUPFAM" id="SSF52743">
    <property type="entry name" value="Subtilisin-like"/>
    <property type="match status" value="1"/>
</dbReference>
<sequence>MSQKPFRMLFVLGLLATCSGPVFAQTSSANSKISPDAAASSSTNLPIIVQYRNPPSSLETSLISLLGGLVTSVLQTIHALVATVPQSALSQIAADPNVVYISLDRPVASREAVTITAPDYTTQPINAPAVWQSGYLGTNIGVAVIDSGITPTPDLSINASTLSQDLQLIPELLSLPNEVAPWSDGRIVYSQNFVSGQNDALDHYGHGTHVAGLIAGNGAQSTGPTAFRTFYGSAPNANLINLRVLDQNGAGTDSSVIAAIQQAISLKNTFNIRIINLSLGRPIYESYKLDPLCQAVEQAWKAGIVVVVAAGNDGRDLNLNPEGYGTINAPGNDPYALTVGAMRTVETPAINDDLIASYSSKGPSFVDDVIKPDIVAPGNLVTSLEFSGDPLAEDNPSFVTPHSFYLKNGDDQPSTTYFPLSGTSMATGVTSGAVADLLQAVPGLTPDEVKALVMVSANREYFPKTSSVTDGGVVYNANYDVFTIGAGYLDISATVKAARVNNGSVPAGTAMSPIASYDPSTGNTTAVVDPSALWGKTTLFGPSSVYGNNAFIGSSADASALWGQTALWGKSDPDGYSALWGSTALWGKSTPEAQTALWGKSGTAGSSVPLEY</sequence>
<feature type="active site" description="Charge relay system" evidence="5 6">
    <location>
        <position position="146"/>
    </location>
</feature>
<dbReference type="GO" id="GO:0004252">
    <property type="term" value="F:serine-type endopeptidase activity"/>
    <property type="evidence" value="ECO:0007669"/>
    <property type="project" value="UniProtKB-UniRule"/>
</dbReference>
<evidence type="ECO:0000313" key="10">
    <source>
        <dbReference type="Proteomes" id="UP000538666"/>
    </source>
</evidence>
<proteinExistence type="inferred from homology"/>
<keyword evidence="4 6" id="KW-0720">Serine protease</keyword>
<dbReference type="PANTHER" id="PTHR43806:SF65">
    <property type="entry name" value="SERINE PROTEASE APRX"/>
    <property type="match status" value="1"/>
</dbReference>
<dbReference type="PROSITE" id="PS00137">
    <property type="entry name" value="SUBTILASE_HIS"/>
    <property type="match status" value="1"/>
</dbReference>
<dbReference type="Gene3D" id="3.40.50.200">
    <property type="entry name" value="Peptidase S8/S53 domain"/>
    <property type="match status" value="1"/>
</dbReference>
<dbReference type="InterPro" id="IPR015500">
    <property type="entry name" value="Peptidase_S8_subtilisin-rel"/>
</dbReference>
<dbReference type="Proteomes" id="UP000538666">
    <property type="component" value="Unassembled WGS sequence"/>
</dbReference>
<comment type="similarity">
    <text evidence="1 6">Belongs to the peptidase S8 family.</text>
</comment>
<dbReference type="InterPro" id="IPR050131">
    <property type="entry name" value="Peptidase_S8_subtilisin-like"/>
</dbReference>
<reference evidence="9 10" key="1">
    <citation type="submission" date="2020-08" db="EMBL/GenBank/DDBJ databases">
        <title>Genomic Encyclopedia of Type Strains, Phase IV (KMG-IV): sequencing the most valuable type-strain genomes for metagenomic binning, comparative biology and taxonomic classification.</title>
        <authorList>
            <person name="Goeker M."/>
        </authorList>
    </citation>
    <scope>NUCLEOTIDE SEQUENCE [LARGE SCALE GENOMIC DNA]</scope>
    <source>
        <strain evidence="9 10">DSM 103733</strain>
    </source>
</reference>
<feature type="active site" description="Charge relay system" evidence="5 6">
    <location>
        <position position="424"/>
    </location>
</feature>
<accession>A0A841JMP2</accession>
<dbReference type="GO" id="GO:0006508">
    <property type="term" value="P:proteolysis"/>
    <property type="evidence" value="ECO:0007669"/>
    <property type="project" value="UniProtKB-KW"/>
</dbReference>
<dbReference type="Gene3D" id="3.30.70.80">
    <property type="entry name" value="Peptidase S8 propeptide/proteinase inhibitor I9"/>
    <property type="match status" value="1"/>
</dbReference>
<dbReference type="CDD" id="cd07487">
    <property type="entry name" value="Peptidases_S8_1"/>
    <property type="match status" value="1"/>
</dbReference>
<dbReference type="PRINTS" id="PR00723">
    <property type="entry name" value="SUBTILISIN"/>
</dbReference>
<dbReference type="InterPro" id="IPR037045">
    <property type="entry name" value="S8pro/Inhibitor_I9_sf"/>
</dbReference>
<dbReference type="EC" id="3.4.21.-" evidence="9"/>
<keyword evidence="2 6" id="KW-0645">Protease</keyword>
<dbReference type="PROSITE" id="PS51892">
    <property type="entry name" value="SUBTILASE"/>
    <property type="match status" value="1"/>
</dbReference>
<dbReference type="RefSeq" id="WP_050057828.1">
    <property type="nucleotide sequence ID" value="NZ_JACHEK010000001.1"/>
</dbReference>
<evidence type="ECO:0000256" key="7">
    <source>
        <dbReference type="SAM" id="SignalP"/>
    </source>
</evidence>
<dbReference type="InterPro" id="IPR036852">
    <property type="entry name" value="Peptidase_S8/S53_dom_sf"/>
</dbReference>
<keyword evidence="10" id="KW-1185">Reference proteome</keyword>
<evidence type="ECO:0000256" key="3">
    <source>
        <dbReference type="ARBA" id="ARBA00022801"/>
    </source>
</evidence>
<evidence type="ECO:0000256" key="4">
    <source>
        <dbReference type="ARBA" id="ARBA00022825"/>
    </source>
</evidence>
<evidence type="ECO:0000256" key="2">
    <source>
        <dbReference type="ARBA" id="ARBA00022670"/>
    </source>
</evidence>
<evidence type="ECO:0000313" key="9">
    <source>
        <dbReference type="EMBL" id="MBB6142626.1"/>
    </source>
</evidence>
<dbReference type="EMBL" id="JACHEK010000001">
    <property type="protein sequence ID" value="MBB6142626.1"/>
    <property type="molecule type" value="Genomic_DNA"/>
</dbReference>
<feature type="domain" description="Peptidase S8/S53" evidence="8">
    <location>
        <begin position="137"/>
        <end position="459"/>
    </location>
</feature>
<protein>
    <submittedName>
        <fullName evidence="9">Serine protease AprX</fullName>
        <ecNumber evidence="9">3.4.21.-</ecNumber>
    </submittedName>
</protein>
<feature type="signal peptide" evidence="7">
    <location>
        <begin position="1"/>
        <end position="24"/>
    </location>
</feature>
<comment type="caution">
    <text evidence="9">The sequence shown here is derived from an EMBL/GenBank/DDBJ whole genome shotgun (WGS) entry which is preliminary data.</text>
</comment>
<dbReference type="OrthoDB" id="9798386at2"/>
<name>A0A841JMP2_9BACT</name>
<feature type="active site" description="Charge relay system" evidence="5 6">
    <location>
        <position position="206"/>
    </location>
</feature>
<organism evidence="9 10">
    <name type="scientific">Silvibacterium bohemicum</name>
    <dbReference type="NCBI Taxonomy" id="1577686"/>
    <lineage>
        <taxon>Bacteria</taxon>
        <taxon>Pseudomonadati</taxon>
        <taxon>Acidobacteriota</taxon>
        <taxon>Terriglobia</taxon>
        <taxon>Terriglobales</taxon>
        <taxon>Acidobacteriaceae</taxon>
        <taxon>Silvibacterium</taxon>
    </lineage>
</organism>
<dbReference type="InterPro" id="IPR022398">
    <property type="entry name" value="Peptidase_S8_His-AS"/>
</dbReference>
<dbReference type="PANTHER" id="PTHR43806">
    <property type="entry name" value="PEPTIDASE S8"/>
    <property type="match status" value="1"/>
</dbReference>
<feature type="chain" id="PRO_5033046786" evidence="7">
    <location>
        <begin position="25"/>
        <end position="612"/>
    </location>
</feature>
<keyword evidence="7" id="KW-0732">Signal</keyword>
<dbReference type="Pfam" id="PF00082">
    <property type="entry name" value="Peptidase_S8"/>
    <property type="match status" value="1"/>
</dbReference>